<feature type="signal peptide" evidence="1">
    <location>
        <begin position="1"/>
        <end position="32"/>
    </location>
</feature>
<dbReference type="InterPro" id="IPR027056">
    <property type="entry name" value="Gluconate_2DH_su3"/>
</dbReference>
<dbReference type="InterPro" id="IPR019546">
    <property type="entry name" value="TAT_signal_bac_arc"/>
</dbReference>
<reference evidence="2 3" key="1">
    <citation type="submission" date="2020-08" db="EMBL/GenBank/DDBJ databases">
        <title>The Agave Microbiome: Exploring the role of microbial communities in plant adaptations to desert environments.</title>
        <authorList>
            <person name="Partida-Martinez L.P."/>
        </authorList>
    </citation>
    <scope>NUCLEOTIDE SEQUENCE [LARGE SCALE GENOMIC DNA]</scope>
    <source>
        <strain evidence="2 3">AS3.12</strain>
    </source>
</reference>
<keyword evidence="2" id="KW-0560">Oxidoreductase</keyword>
<protein>
    <submittedName>
        <fullName evidence="2">Gluconate 2-dehydrogenase gamma chain</fullName>
        <ecNumber evidence="2">1.1.99.3</ecNumber>
    </submittedName>
</protein>
<dbReference type="Pfam" id="PF13618">
    <property type="entry name" value="Gluconate_2-dh3"/>
    <property type="match status" value="1"/>
</dbReference>
<keyword evidence="3" id="KW-1185">Reference proteome</keyword>
<dbReference type="RefSeq" id="WP_184655793.1">
    <property type="nucleotide sequence ID" value="NZ_JACHBU010000010.1"/>
</dbReference>
<evidence type="ECO:0000313" key="2">
    <source>
        <dbReference type="EMBL" id="MBB6510652.1"/>
    </source>
</evidence>
<organism evidence="2 3">
    <name type="scientific">Rhizobium soli</name>
    <dbReference type="NCBI Taxonomy" id="424798"/>
    <lineage>
        <taxon>Bacteria</taxon>
        <taxon>Pseudomonadati</taxon>
        <taxon>Pseudomonadota</taxon>
        <taxon>Alphaproteobacteria</taxon>
        <taxon>Hyphomicrobiales</taxon>
        <taxon>Rhizobiaceae</taxon>
        <taxon>Rhizobium/Agrobacterium group</taxon>
        <taxon>Rhizobium</taxon>
    </lineage>
</organism>
<keyword evidence="1" id="KW-0732">Signal</keyword>
<sequence>MRDVPGLPSRRSFLKASAASAAVVGVVMQAKAETPPAPPPIEEYQPVCLKPNEWAFVMAATARLIPSEGEGPGAIEARVPVFIDKELAGGFGEAADWYMEGPHDAAAHPFRGWQSPLTPLQIYQQGIPVFDAWCQQTHGKIFAELDAATQDKALTSLQKDEMKIKPELRDFFTILLQNTKEGYFADPMYGGNHGMQAWKYIGFPGARGSYKEWVLKHNVAYPLGPVSISGERA</sequence>
<dbReference type="Proteomes" id="UP000585437">
    <property type="component" value="Unassembled WGS sequence"/>
</dbReference>
<proteinExistence type="predicted"/>
<dbReference type="NCBIfam" id="TIGR01409">
    <property type="entry name" value="TAT_signal_seq"/>
    <property type="match status" value="1"/>
</dbReference>
<evidence type="ECO:0000313" key="3">
    <source>
        <dbReference type="Proteomes" id="UP000585437"/>
    </source>
</evidence>
<dbReference type="EMBL" id="JACHBU010000010">
    <property type="protein sequence ID" value="MBB6510652.1"/>
    <property type="molecule type" value="Genomic_DNA"/>
</dbReference>
<dbReference type="EC" id="1.1.99.3" evidence="2"/>
<dbReference type="GO" id="GO:0033717">
    <property type="term" value="F:gluconate 2-dehydrogenase (acceptor) activity"/>
    <property type="evidence" value="ECO:0007669"/>
    <property type="project" value="UniProtKB-EC"/>
</dbReference>
<gene>
    <name evidence="2" type="ORF">F4695_004044</name>
</gene>
<name>A0A7X0JPV0_9HYPH</name>
<dbReference type="InterPro" id="IPR006311">
    <property type="entry name" value="TAT_signal"/>
</dbReference>
<comment type="caution">
    <text evidence="2">The sequence shown here is derived from an EMBL/GenBank/DDBJ whole genome shotgun (WGS) entry which is preliminary data.</text>
</comment>
<feature type="chain" id="PRO_5031523973" evidence="1">
    <location>
        <begin position="33"/>
        <end position="233"/>
    </location>
</feature>
<dbReference type="AlphaFoldDB" id="A0A7X0JPV0"/>
<evidence type="ECO:0000256" key="1">
    <source>
        <dbReference type="SAM" id="SignalP"/>
    </source>
</evidence>
<accession>A0A7X0JPV0</accession>
<dbReference type="Pfam" id="PF10518">
    <property type="entry name" value="TAT_signal"/>
    <property type="match status" value="1"/>
</dbReference>
<dbReference type="PROSITE" id="PS51318">
    <property type="entry name" value="TAT"/>
    <property type="match status" value="1"/>
</dbReference>